<sequence length="261" mass="29416">MASLYVGDLHQDVTEAVLLQKFSPFGAILSVRVCRDRINHHSLGYGYVNFQQQADAKRALDTMNFEEIMGRPIRIMWSQRDPSLRKSGVGNVFVKNLDKSVDSTTLHGTFSAFGSILSCKVVCDENGSKGYGFVHYEAQEAAEKAIEKLNGTLFNNRKVFVGHFKSRKQREAEQRLHEGTLKVSPTVMTYCWAYVCARPDAEWFGQFSGHGQDEQQGAEWEAHQQGTWPEEERDSSGTQAGETRLYDPCEAAHLFPVHCCL</sequence>
<dbReference type="InterPro" id="IPR000504">
    <property type="entry name" value="RRM_dom"/>
</dbReference>
<dbReference type="InterPro" id="IPR035979">
    <property type="entry name" value="RBD_domain_sf"/>
</dbReference>
<dbReference type="SMART" id="SM00361">
    <property type="entry name" value="RRM_1"/>
    <property type="match status" value="2"/>
</dbReference>
<feature type="domain" description="RRM" evidence="5">
    <location>
        <begin position="2"/>
        <end position="80"/>
    </location>
</feature>
<dbReference type="FunFam" id="3.30.70.330:FF:000003">
    <property type="entry name" value="Polyadenylate-binding protein"/>
    <property type="match status" value="1"/>
</dbReference>
<dbReference type="Ensembl" id="ENSSFOT00015031010.2">
    <property type="protein sequence ID" value="ENSSFOP00015030662.1"/>
    <property type="gene ID" value="ENSSFOG00015019668.2"/>
</dbReference>
<feature type="domain" description="RRM" evidence="5">
    <location>
        <begin position="90"/>
        <end position="166"/>
    </location>
</feature>
<dbReference type="Pfam" id="PF00076">
    <property type="entry name" value="RRM_1"/>
    <property type="match status" value="2"/>
</dbReference>
<dbReference type="InterPro" id="IPR050502">
    <property type="entry name" value="Euk_RNA-bind_prot"/>
</dbReference>
<dbReference type="InterPro" id="IPR012677">
    <property type="entry name" value="Nucleotide-bd_a/b_plait_sf"/>
</dbReference>
<keyword evidence="2 3" id="KW-0694">RNA-binding</keyword>
<evidence type="ECO:0000256" key="3">
    <source>
        <dbReference type="PROSITE-ProRule" id="PRU00176"/>
    </source>
</evidence>
<reference evidence="6" key="2">
    <citation type="submission" date="2025-08" db="UniProtKB">
        <authorList>
            <consortium name="Ensembl"/>
        </authorList>
    </citation>
    <scope>IDENTIFICATION</scope>
</reference>
<dbReference type="CDD" id="cd12378">
    <property type="entry name" value="RRM1_I_PABPs"/>
    <property type="match status" value="1"/>
</dbReference>
<dbReference type="Gene3D" id="3.30.70.330">
    <property type="match status" value="2"/>
</dbReference>
<proteinExistence type="predicted"/>
<keyword evidence="7" id="KW-1185">Reference proteome</keyword>
<feature type="region of interest" description="Disordered" evidence="4">
    <location>
        <begin position="207"/>
        <end position="242"/>
    </location>
</feature>
<dbReference type="PROSITE" id="PS50102">
    <property type="entry name" value="RRM"/>
    <property type="match status" value="2"/>
</dbReference>
<evidence type="ECO:0000313" key="7">
    <source>
        <dbReference type="Proteomes" id="UP000694397"/>
    </source>
</evidence>
<dbReference type="PANTHER" id="PTHR48025:SF1">
    <property type="entry name" value="RRM DOMAIN-CONTAINING PROTEIN"/>
    <property type="match status" value="1"/>
</dbReference>
<reference evidence="6" key="3">
    <citation type="submission" date="2025-09" db="UniProtKB">
        <authorList>
            <consortium name="Ensembl"/>
        </authorList>
    </citation>
    <scope>IDENTIFICATION</scope>
</reference>
<keyword evidence="1" id="KW-0677">Repeat</keyword>
<evidence type="ECO:0000256" key="4">
    <source>
        <dbReference type="SAM" id="MobiDB-lite"/>
    </source>
</evidence>
<evidence type="ECO:0000313" key="6">
    <source>
        <dbReference type="Ensembl" id="ENSSFOP00015030662.1"/>
    </source>
</evidence>
<dbReference type="PANTHER" id="PTHR48025">
    <property type="entry name" value="OS02G0815200 PROTEIN"/>
    <property type="match status" value="1"/>
</dbReference>
<evidence type="ECO:0000256" key="2">
    <source>
        <dbReference type="ARBA" id="ARBA00022884"/>
    </source>
</evidence>
<dbReference type="GO" id="GO:0003729">
    <property type="term" value="F:mRNA binding"/>
    <property type="evidence" value="ECO:0007669"/>
    <property type="project" value="TreeGrafter"/>
</dbReference>
<dbReference type="SUPFAM" id="SSF54928">
    <property type="entry name" value="RNA-binding domain, RBD"/>
    <property type="match status" value="1"/>
</dbReference>
<reference evidence="6 7" key="1">
    <citation type="submission" date="2019-04" db="EMBL/GenBank/DDBJ databases">
        <authorList>
            <consortium name="Wellcome Sanger Institute Data Sharing"/>
        </authorList>
    </citation>
    <scope>NUCLEOTIDE SEQUENCE [LARGE SCALE GENOMIC DNA]</scope>
</reference>
<dbReference type="InterPro" id="IPR034364">
    <property type="entry name" value="PABP_RRM1"/>
</dbReference>
<dbReference type="InterPro" id="IPR003954">
    <property type="entry name" value="RRM_euk-type"/>
</dbReference>
<dbReference type="AlphaFoldDB" id="A0A8C9S5Y8"/>
<accession>A0A8C9S5Y8</accession>
<dbReference type="GeneTree" id="ENSGT00940000160311"/>
<name>A0A8C9S5Y8_SCLFO</name>
<protein>
    <recommendedName>
        <fullName evidence="5">RRM domain-containing protein</fullName>
    </recommendedName>
</protein>
<dbReference type="Proteomes" id="UP000694397">
    <property type="component" value="Chromosome 23"/>
</dbReference>
<dbReference type="SMART" id="SM00360">
    <property type="entry name" value="RRM"/>
    <property type="match status" value="2"/>
</dbReference>
<organism evidence="6 7">
    <name type="scientific">Scleropages formosus</name>
    <name type="common">Asian bonytongue</name>
    <name type="synonym">Osteoglossum formosum</name>
    <dbReference type="NCBI Taxonomy" id="113540"/>
    <lineage>
        <taxon>Eukaryota</taxon>
        <taxon>Metazoa</taxon>
        <taxon>Chordata</taxon>
        <taxon>Craniata</taxon>
        <taxon>Vertebrata</taxon>
        <taxon>Euteleostomi</taxon>
        <taxon>Actinopterygii</taxon>
        <taxon>Neopterygii</taxon>
        <taxon>Teleostei</taxon>
        <taxon>Osteoglossocephala</taxon>
        <taxon>Osteoglossomorpha</taxon>
        <taxon>Osteoglossiformes</taxon>
        <taxon>Osteoglossidae</taxon>
        <taxon>Scleropages</taxon>
    </lineage>
</organism>
<dbReference type="CDD" id="cd12379">
    <property type="entry name" value="RRM2_I_PABPs"/>
    <property type="match status" value="1"/>
</dbReference>
<dbReference type="InterPro" id="IPR045305">
    <property type="entry name" value="RRM2_I_PABPs"/>
</dbReference>
<dbReference type="OrthoDB" id="19742at2759"/>
<evidence type="ECO:0000259" key="5">
    <source>
        <dbReference type="PROSITE" id="PS50102"/>
    </source>
</evidence>
<evidence type="ECO:0000256" key="1">
    <source>
        <dbReference type="ARBA" id="ARBA00022737"/>
    </source>
</evidence>
<dbReference type="FunFam" id="3.30.70.330:FF:000234">
    <property type="entry name" value="Polyadenylate-binding protein 5"/>
    <property type="match status" value="1"/>
</dbReference>